<keyword evidence="3" id="KW-1185">Reference proteome</keyword>
<evidence type="ECO:0000256" key="1">
    <source>
        <dbReference type="ARBA" id="ARBA00023125"/>
    </source>
</evidence>
<dbReference type="GO" id="GO:0003677">
    <property type="term" value="F:DNA binding"/>
    <property type="evidence" value="ECO:0007669"/>
    <property type="project" value="UniProtKB-KW"/>
</dbReference>
<dbReference type="RefSeq" id="WP_036558146.1">
    <property type="nucleotide sequence ID" value="NZ_JRNI01000014.1"/>
</dbReference>
<comment type="caution">
    <text evidence="2">The sequence shown here is derived from an EMBL/GenBank/DDBJ whole genome shotgun (WGS) entry which is preliminary data.</text>
</comment>
<reference evidence="2 3" key="1">
    <citation type="submission" date="2014-07" db="EMBL/GenBank/DDBJ databases">
        <authorList>
            <person name="McCorrison J."/>
            <person name="Sanka R."/>
            <person name="Torralba M."/>
            <person name="Gillis M."/>
            <person name="Haft D.H."/>
            <person name="Methe B."/>
            <person name="Sutton G."/>
            <person name="Nelson K.E."/>
        </authorList>
    </citation>
    <scope>NUCLEOTIDE SEQUENCE [LARGE SCALE GENOMIC DNA]</scope>
    <source>
        <strain evidence="2 3">DNF00040</strain>
    </source>
</reference>
<proteinExistence type="predicted"/>
<dbReference type="OrthoDB" id="9795923at2"/>
<dbReference type="PANTHER" id="PTHR33221">
    <property type="entry name" value="WINGED HELIX-TURN-HELIX TRANSCRIPTIONAL REGULATOR, RRF2 FAMILY"/>
    <property type="match status" value="1"/>
</dbReference>
<dbReference type="Pfam" id="PF02082">
    <property type="entry name" value="Rrf2"/>
    <property type="match status" value="1"/>
</dbReference>
<dbReference type="PROSITE" id="PS51197">
    <property type="entry name" value="HTH_RRF2_2"/>
    <property type="match status" value="1"/>
</dbReference>
<dbReference type="PROSITE" id="PS01332">
    <property type="entry name" value="HTH_RRF2_1"/>
    <property type="match status" value="1"/>
</dbReference>
<accession>A0A095Z9F0</accession>
<dbReference type="SUPFAM" id="SSF46785">
    <property type="entry name" value="Winged helix' DNA-binding domain"/>
    <property type="match status" value="1"/>
</dbReference>
<evidence type="ECO:0000313" key="2">
    <source>
        <dbReference type="EMBL" id="KGF31385.1"/>
    </source>
</evidence>
<dbReference type="InterPro" id="IPR036388">
    <property type="entry name" value="WH-like_DNA-bd_sf"/>
</dbReference>
<dbReference type="InterPro" id="IPR030489">
    <property type="entry name" value="TR_Rrf2-type_CS"/>
</dbReference>
<sequence>MRLTTYSDYALRCLIFLAIQEDQEKLLNIKNIAEEFEISQNHLTKIIHQLATIGYIESVRGRNGGIRLAKSPASINLAEVIKQTEVDFNLVECFAPLDKELFFMPQRQGQALATTELTASHCKISPRCQLQRIFFEATQSFLNVLNQYTLADVISNKAELRRLLAS</sequence>
<protein>
    <submittedName>
        <fullName evidence="2">Rrf2 family transcriptional regulator</fullName>
    </submittedName>
</protein>
<dbReference type="EMBL" id="JRNI01000014">
    <property type="protein sequence ID" value="KGF31385.1"/>
    <property type="molecule type" value="Genomic_DNA"/>
</dbReference>
<dbReference type="NCBIfam" id="TIGR00738">
    <property type="entry name" value="rrf2_super"/>
    <property type="match status" value="1"/>
</dbReference>
<dbReference type="eggNOG" id="COG1959">
    <property type="taxonomic scope" value="Bacteria"/>
</dbReference>
<keyword evidence="1" id="KW-0238">DNA-binding</keyword>
<name>A0A095Z9F0_9BURK</name>
<organism evidence="2 3">
    <name type="scientific">Oligella urethralis DNF00040</name>
    <dbReference type="NCBI Taxonomy" id="1401065"/>
    <lineage>
        <taxon>Bacteria</taxon>
        <taxon>Pseudomonadati</taxon>
        <taxon>Pseudomonadota</taxon>
        <taxon>Betaproteobacteria</taxon>
        <taxon>Burkholderiales</taxon>
        <taxon>Alcaligenaceae</taxon>
        <taxon>Oligella</taxon>
    </lineage>
</organism>
<dbReference type="InterPro" id="IPR000944">
    <property type="entry name" value="Tscrpt_reg_Rrf2"/>
</dbReference>
<dbReference type="PANTHER" id="PTHR33221:SF4">
    <property type="entry name" value="HTH-TYPE TRANSCRIPTIONAL REPRESSOR NSRR"/>
    <property type="match status" value="1"/>
</dbReference>
<dbReference type="Proteomes" id="UP000029629">
    <property type="component" value="Unassembled WGS sequence"/>
</dbReference>
<dbReference type="AlphaFoldDB" id="A0A095Z9F0"/>
<dbReference type="Gene3D" id="1.10.10.10">
    <property type="entry name" value="Winged helix-like DNA-binding domain superfamily/Winged helix DNA-binding domain"/>
    <property type="match status" value="1"/>
</dbReference>
<evidence type="ECO:0000313" key="3">
    <source>
        <dbReference type="Proteomes" id="UP000029629"/>
    </source>
</evidence>
<gene>
    <name evidence="2" type="ORF">HMPREF2130_03515</name>
</gene>
<dbReference type="GO" id="GO:0005829">
    <property type="term" value="C:cytosol"/>
    <property type="evidence" value="ECO:0007669"/>
    <property type="project" value="TreeGrafter"/>
</dbReference>
<dbReference type="InterPro" id="IPR036390">
    <property type="entry name" value="WH_DNA-bd_sf"/>
</dbReference>
<dbReference type="GO" id="GO:0003700">
    <property type="term" value="F:DNA-binding transcription factor activity"/>
    <property type="evidence" value="ECO:0007669"/>
    <property type="project" value="TreeGrafter"/>
</dbReference>